<dbReference type="InterPro" id="IPR051361">
    <property type="entry name" value="ThrE/Ser_Exporter"/>
</dbReference>
<dbReference type="OrthoDB" id="413008at2759"/>
<feature type="transmembrane region" description="Helical" evidence="3">
    <location>
        <begin position="399"/>
        <end position="421"/>
    </location>
</feature>
<feature type="transmembrane region" description="Helical" evidence="3">
    <location>
        <begin position="549"/>
        <end position="573"/>
    </location>
</feature>
<gene>
    <name evidence="5" type="ORF">INT44_005243</name>
</gene>
<feature type="transmembrane region" description="Helical" evidence="3">
    <location>
        <begin position="441"/>
        <end position="458"/>
    </location>
</feature>
<keyword evidence="3" id="KW-0812">Transmembrane</keyword>
<feature type="domain" description="Threonine/serine exporter-like N-terminal" evidence="4">
    <location>
        <begin position="184"/>
        <end position="419"/>
    </location>
</feature>
<dbReference type="AlphaFoldDB" id="A0A8H7UQT3"/>
<keyword evidence="3" id="KW-1133">Transmembrane helix</keyword>
<evidence type="ECO:0000256" key="2">
    <source>
        <dbReference type="SAM" id="MobiDB-lite"/>
    </source>
</evidence>
<feature type="compositionally biased region" description="Polar residues" evidence="2">
    <location>
        <begin position="161"/>
        <end position="173"/>
    </location>
</feature>
<feature type="transmembrane region" description="Helical" evidence="3">
    <location>
        <begin position="315"/>
        <end position="337"/>
    </location>
</feature>
<sequence>FMKSAKHEAAKDISQRLSQIAIEVAAVEAASKIQLPSRVSFSIPSHRRYDSSRDIEKADEYNEIDDDIDEVMYSSTQSNDYTLRKLRNLLDLKLSANAKNLFRELAKQGASHQRKSITSIWSARTLTLELKVGDVDDDQKWKPQYAECDSTSQGSDSSQTLAGGSCNSSTFKSPKSKGQRKLLLIRLTKALMRYGAASHRIEECLQMTAEFLGVEMTIVFLPGLSLICFSDMENHDVETLLVKCREGFDMGKLAKVFKIANSTQSSTIDVRTALDQLHDIKLSPPTWGSWSMLMAYAVASLVAAPVMFQGSWTDGLVSGALGLLVGVVITVAERYAIFNNMVAVSICITIGFTVRALSAYICFTGVVLSSIVMLLPGYNLTISIMEFSAQHMITGTIRFGYSLLYALLVGYGLEVGSALYSSVDPALPSDFASCSYPVSEWFYIPLYPIVAITSGMSTGATVRQWPAIIACSCFGMSVTYFVGKVVSDSQIVATIGAFAIGLFGRIYYRITGELALVPLCSAMGLLTAGNIGVKGVYLLMQESDEGGSFALQMVVTSLAIAIGLFAAALIPIFPRHKGRSVNLSY</sequence>
<evidence type="ECO:0000256" key="1">
    <source>
        <dbReference type="ARBA" id="ARBA00034125"/>
    </source>
</evidence>
<keyword evidence="6" id="KW-1185">Reference proteome</keyword>
<dbReference type="PANTHER" id="PTHR31082">
    <property type="entry name" value="PHEROMONE-REGULATED MEMBRANE PROTEIN 10"/>
    <property type="match status" value="1"/>
</dbReference>
<reference evidence="5" key="1">
    <citation type="submission" date="2020-12" db="EMBL/GenBank/DDBJ databases">
        <title>Metabolic potential, ecology and presence of endohyphal bacteria is reflected in genomic diversity of Mucoromycotina.</title>
        <authorList>
            <person name="Muszewska A."/>
            <person name="Okrasinska A."/>
            <person name="Steczkiewicz K."/>
            <person name="Drgas O."/>
            <person name="Orlowska M."/>
            <person name="Perlinska-Lenart U."/>
            <person name="Aleksandrzak-Piekarczyk T."/>
            <person name="Szatraj K."/>
            <person name="Zielenkiewicz U."/>
            <person name="Pilsyk S."/>
            <person name="Malc E."/>
            <person name="Mieczkowski P."/>
            <person name="Kruszewska J.S."/>
            <person name="Biernat P."/>
            <person name="Pawlowska J."/>
        </authorList>
    </citation>
    <scope>NUCLEOTIDE SEQUENCE</scope>
    <source>
        <strain evidence="5">WA0000051536</strain>
    </source>
</reference>
<comment type="caution">
    <text evidence="5">The sequence shown here is derived from an EMBL/GenBank/DDBJ whole genome shotgun (WGS) entry which is preliminary data.</text>
</comment>
<feature type="non-terminal residue" evidence="5">
    <location>
        <position position="1"/>
    </location>
</feature>
<feature type="transmembrane region" description="Helical" evidence="3">
    <location>
        <begin position="357"/>
        <end position="378"/>
    </location>
</feature>
<keyword evidence="3" id="KW-0472">Membrane</keyword>
<feature type="transmembrane region" description="Helical" evidence="3">
    <location>
        <begin position="515"/>
        <end position="537"/>
    </location>
</feature>
<feature type="region of interest" description="Disordered" evidence="2">
    <location>
        <begin position="146"/>
        <end position="175"/>
    </location>
</feature>
<feature type="transmembrane region" description="Helical" evidence="3">
    <location>
        <begin position="489"/>
        <end position="508"/>
    </location>
</feature>
<dbReference type="EMBL" id="JAEPRA010000003">
    <property type="protein sequence ID" value="KAG2187554.1"/>
    <property type="molecule type" value="Genomic_DNA"/>
</dbReference>
<protein>
    <recommendedName>
        <fullName evidence="4">Threonine/serine exporter-like N-terminal domain-containing protein</fullName>
    </recommendedName>
</protein>
<feature type="transmembrane region" description="Helical" evidence="3">
    <location>
        <begin position="287"/>
        <end position="308"/>
    </location>
</feature>
<evidence type="ECO:0000259" key="4">
    <source>
        <dbReference type="Pfam" id="PF06738"/>
    </source>
</evidence>
<comment type="similarity">
    <text evidence="1">Belongs to the ThrE exporter (TC 2.A.79) family.</text>
</comment>
<dbReference type="Pfam" id="PF06738">
    <property type="entry name" value="ThrE"/>
    <property type="match status" value="1"/>
</dbReference>
<feature type="transmembrane region" description="Helical" evidence="3">
    <location>
        <begin position="465"/>
        <end position="483"/>
    </location>
</feature>
<dbReference type="PANTHER" id="PTHR31082:SF4">
    <property type="entry name" value="PHEROMONE-REGULATED MEMBRANE PROTEIN 10"/>
    <property type="match status" value="1"/>
</dbReference>
<feature type="compositionally biased region" description="Low complexity" evidence="2">
    <location>
        <begin position="149"/>
        <end position="160"/>
    </location>
</feature>
<dbReference type="Proteomes" id="UP000612746">
    <property type="component" value="Unassembled WGS sequence"/>
</dbReference>
<dbReference type="InterPro" id="IPR010619">
    <property type="entry name" value="ThrE-like_N"/>
</dbReference>
<evidence type="ECO:0000256" key="3">
    <source>
        <dbReference type="SAM" id="Phobius"/>
    </source>
</evidence>
<evidence type="ECO:0000313" key="6">
    <source>
        <dbReference type="Proteomes" id="UP000612746"/>
    </source>
</evidence>
<accession>A0A8H7UQT3</accession>
<proteinExistence type="inferred from homology"/>
<dbReference type="GO" id="GO:0022857">
    <property type="term" value="F:transmembrane transporter activity"/>
    <property type="evidence" value="ECO:0007669"/>
    <property type="project" value="InterPro"/>
</dbReference>
<evidence type="ECO:0000313" key="5">
    <source>
        <dbReference type="EMBL" id="KAG2187554.1"/>
    </source>
</evidence>
<name>A0A8H7UQT3_9FUNG</name>
<organism evidence="5 6">
    <name type="scientific">Umbelopsis vinacea</name>
    <dbReference type="NCBI Taxonomy" id="44442"/>
    <lineage>
        <taxon>Eukaryota</taxon>
        <taxon>Fungi</taxon>
        <taxon>Fungi incertae sedis</taxon>
        <taxon>Mucoromycota</taxon>
        <taxon>Mucoromycotina</taxon>
        <taxon>Umbelopsidomycetes</taxon>
        <taxon>Umbelopsidales</taxon>
        <taxon>Umbelopsidaceae</taxon>
        <taxon>Umbelopsis</taxon>
    </lineage>
</organism>